<dbReference type="EMBL" id="JALGBH010000001">
    <property type="protein sequence ID" value="MCJ0741110.1"/>
    <property type="molecule type" value="Genomic_DNA"/>
</dbReference>
<organism evidence="1 2">
    <name type="scientific">Pedobacter montanisoli</name>
    <dbReference type="NCBI Taxonomy" id="2923277"/>
    <lineage>
        <taxon>Bacteria</taxon>
        <taxon>Pseudomonadati</taxon>
        <taxon>Bacteroidota</taxon>
        <taxon>Sphingobacteriia</taxon>
        <taxon>Sphingobacteriales</taxon>
        <taxon>Sphingobacteriaceae</taxon>
        <taxon>Pedobacter</taxon>
    </lineage>
</organism>
<protein>
    <recommendedName>
        <fullName evidence="3">Tetratricopeptide repeat protein</fullName>
    </recommendedName>
</protein>
<keyword evidence="2" id="KW-1185">Reference proteome</keyword>
<name>A0ABS9ZR83_9SPHI</name>
<gene>
    <name evidence="1" type="ORF">MMF97_00215</name>
</gene>
<dbReference type="Gene3D" id="1.25.40.10">
    <property type="entry name" value="Tetratricopeptide repeat domain"/>
    <property type="match status" value="1"/>
</dbReference>
<dbReference type="SUPFAM" id="SSF48452">
    <property type="entry name" value="TPR-like"/>
    <property type="match status" value="1"/>
</dbReference>
<sequence length="242" mass="27884">MTEDKILLAARYIGGDLDRAESEQFKQKLLTDTELQQYVADYKRAEENLKMHFADDQQRDQLQATLQKLNQQYFAEDKTEHKVVSLKPYIKWISVAAVLVIGLFIWSPWNNDLYKQYANDNKMLVTERGQTSELDKAAAFYNHQEFDKAAVILAELYKKDSENALTAFYYGSSLTELNQLTKAHNILEKLAAGNSVYKFDAAYTIALSYLKNNDKVNCKLWLEKIPAGTAKYEKAQELLKKL</sequence>
<evidence type="ECO:0008006" key="3">
    <source>
        <dbReference type="Google" id="ProtNLM"/>
    </source>
</evidence>
<dbReference type="Proteomes" id="UP001165460">
    <property type="component" value="Unassembled WGS sequence"/>
</dbReference>
<evidence type="ECO:0000313" key="2">
    <source>
        <dbReference type="Proteomes" id="UP001165460"/>
    </source>
</evidence>
<reference evidence="1" key="1">
    <citation type="submission" date="2022-03" db="EMBL/GenBank/DDBJ databases">
        <authorList>
            <person name="Woo C.Y."/>
        </authorList>
    </citation>
    <scope>NUCLEOTIDE SEQUENCE</scope>
    <source>
        <strain evidence="1">CYS-01</strain>
    </source>
</reference>
<accession>A0ABS9ZR83</accession>
<comment type="caution">
    <text evidence="1">The sequence shown here is derived from an EMBL/GenBank/DDBJ whole genome shotgun (WGS) entry which is preliminary data.</text>
</comment>
<dbReference type="RefSeq" id="WP_243357475.1">
    <property type="nucleotide sequence ID" value="NZ_JALGBH010000001.1"/>
</dbReference>
<evidence type="ECO:0000313" key="1">
    <source>
        <dbReference type="EMBL" id="MCJ0741110.1"/>
    </source>
</evidence>
<dbReference type="InterPro" id="IPR011990">
    <property type="entry name" value="TPR-like_helical_dom_sf"/>
</dbReference>
<proteinExistence type="predicted"/>